<reference evidence="1" key="1">
    <citation type="submission" date="2021-01" db="EMBL/GenBank/DDBJ databases">
        <authorList>
            <consortium name="Genoscope - CEA"/>
            <person name="William W."/>
        </authorList>
    </citation>
    <scope>NUCLEOTIDE SEQUENCE</scope>
</reference>
<gene>
    <name evidence="1" type="ORF">PPRIM_AZ9-3.1.T0400100</name>
</gene>
<dbReference type="AlphaFoldDB" id="A0A8S1LH18"/>
<comment type="caution">
    <text evidence="1">The sequence shown here is derived from an EMBL/GenBank/DDBJ whole genome shotgun (WGS) entry which is preliminary data.</text>
</comment>
<keyword evidence="2" id="KW-1185">Reference proteome</keyword>
<evidence type="ECO:0000313" key="2">
    <source>
        <dbReference type="Proteomes" id="UP000688137"/>
    </source>
</evidence>
<dbReference type="EMBL" id="CAJJDM010000039">
    <property type="protein sequence ID" value="CAD8067077.1"/>
    <property type="molecule type" value="Genomic_DNA"/>
</dbReference>
<accession>A0A8S1LH18</accession>
<protein>
    <submittedName>
        <fullName evidence="1">Uncharacterized protein</fullName>
    </submittedName>
</protein>
<name>A0A8S1LH18_PARPR</name>
<dbReference type="Proteomes" id="UP000688137">
    <property type="component" value="Unassembled WGS sequence"/>
</dbReference>
<organism evidence="1 2">
    <name type="scientific">Paramecium primaurelia</name>
    <dbReference type="NCBI Taxonomy" id="5886"/>
    <lineage>
        <taxon>Eukaryota</taxon>
        <taxon>Sar</taxon>
        <taxon>Alveolata</taxon>
        <taxon>Ciliophora</taxon>
        <taxon>Intramacronucleata</taxon>
        <taxon>Oligohymenophorea</taxon>
        <taxon>Peniculida</taxon>
        <taxon>Parameciidae</taxon>
        <taxon>Paramecium</taxon>
    </lineage>
</organism>
<sequence>MIKKTFSGISLRDKQKFTFKEQNGLLCYTFTQIVLIGKGEAKIYGLSNNKKIQIASLNEKQNQCKCKFIMDENNFTHLLCIGDESITINVLGYRLENQVQELQENNYHENLIIKEQSKVLKQKEVDSNEFELFSKKEKKEYKKIQNQKQLLQKY</sequence>
<evidence type="ECO:0000313" key="1">
    <source>
        <dbReference type="EMBL" id="CAD8067077.1"/>
    </source>
</evidence>
<proteinExistence type="predicted"/>